<evidence type="ECO:0000256" key="5">
    <source>
        <dbReference type="SAM" id="MobiDB-lite"/>
    </source>
</evidence>
<feature type="region of interest" description="Disordered" evidence="5">
    <location>
        <begin position="281"/>
        <end position="307"/>
    </location>
</feature>
<dbReference type="Gene3D" id="2.60.40.10">
    <property type="entry name" value="Immunoglobulins"/>
    <property type="match status" value="1"/>
</dbReference>
<evidence type="ECO:0000259" key="8">
    <source>
        <dbReference type="PROSITE" id="PS52035"/>
    </source>
</evidence>
<evidence type="ECO:0000256" key="3">
    <source>
        <dbReference type="ARBA" id="ARBA00005988"/>
    </source>
</evidence>
<evidence type="ECO:0000256" key="4">
    <source>
        <dbReference type="PROSITE-ProRule" id="PRU01379"/>
    </source>
</evidence>
<dbReference type="SUPFAM" id="SSF49299">
    <property type="entry name" value="PKD domain"/>
    <property type="match status" value="1"/>
</dbReference>
<dbReference type="CDD" id="cd06226">
    <property type="entry name" value="M14_CPT_like"/>
    <property type="match status" value="1"/>
</dbReference>
<evidence type="ECO:0000259" key="7">
    <source>
        <dbReference type="PROSITE" id="PS50093"/>
    </source>
</evidence>
<dbReference type="InterPro" id="IPR035986">
    <property type="entry name" value="PKD_dom_sf"/>
</dbReference>
<feature type="active site" description="Proton donor/acceptor" evidence="4">
    <location>
        <position position="408"/>
    </location>
</feature>
<keyword evidence="9" id="KW-0378">Hydrolase</keyword>
<dbReference type="PRINTS" id="PR00765">
    <property type="entry name" value="CRBOXYPTASEA"/>
</dbReference>
<reference evidence="10" key="1">
    <citation type="journal article" date="2019" name="Int. J. Syst. Evol. Microbiol.">
        <title>The Global Catalogue of Microorganisms (GCM) 10K type strain sequencing project: providing services to taxonomists for standard genome sequencing and annotation.</title>
        <authorList>
            <consortium name="The Broad Institute Genomics Platform"/>
            <consortium name="The Broad Institute Genome Sequencing Center for Infectious Disease"/>
            <person name="Wu L."/>
            <person name="Ma J."/>
        </authorList>
    </citation>
    <scope>NUCLEOTIDE SEQUENCE [LARGE SCALE GENOMIC DNA]</scope>
    <source>
        <strain evidence="10">LMG 29894</strain>
    </source>
</reference>
<dbReference type="GO" id="GO:0004180">
    <property type="term" value="F:carboxypeptidase activity"/>
    <property type="evidence" value="ECO:0007669"/>
    <property type="project" value="UniProtKB-KW"/>
</dbReference>
<feature type="chain" id="PRO_5046910111" evidence="6">
    <location>
        <begin position="31"/>
        <end position="753"/>
    </location>
</feature>
<comment type="caution">
    <text evidence="9">The sequence shown here is derived from an EMBL/GenBank/DDBJ whole genome shotgun (WGS) entry which is preliminary data.</text>
</comment>
<evidence type="ECO:0000256" key="1">
    <source>
        <dbReference type="ARBA" id="ARBA00001913"/>
    </source>
</evidence>
<dbReference type="InterPro" id="IPR007280">
    <property type="entry name" value="Peptidase_C_arc/bac"/>
</dbReference>
<dbReference type="Pfam" id="PF18911">
    <property type="entry name" value="PKD_4"/>
    <property type="match status" value="1"/>
</dbReference>
<keyword evidence="6" id="KW-0732">Signal</keyword>
<dbReference type="PANTHER" id="PTHR11705:SF119">
    <property type="entry name" value="OS02G0119300 PROTEIN"/>
    <property type="match status" value="1"/>
</dbReference>
<comment type="similarity">
    <text evidence="3 4">Belongs to the peptidase M14 family.</text>
</comment>
<dbReference type="PROSITE" id="PS50093">
    <property type="entry name" value="PKD"/>
    <property type="match status" value="1"/>
</dbReference>
<dbReference type="EMBL" id="JBHSBU010000001">
    <property type="protein sequence ID" value="MFC4158588.1"/>
    <property type="molecule type" value="Genomic_DNA"/>
</dbReference>
<dbReference type="Gene3D" id="3.40.630.10">
    <property type="entry name" value="Zn peptidases"/>
    <property type="match status" value="1"/>
</dbReference>
<dbReference type="Pfam" id="PF04151">
    <property type="entry name" value="PPC"/>
    <property type="match status" value="1"/>
</dbReference>
<dbReference type="SMART" id="SM00089">
    <property type="entry name" value="PKD"/>
    <property type="match status" value="1"/>
</dbReference>
<dbReference type="SUPFAM" id="SSF53187">
    <property type="entry name" value="Zn-dependent exopeptidases"/>
    <property type="match status" value="1"/>
</dbReference>
<evidence type="ECO:0000313" key="9">
    <source>
        <dbReference type="EMBL" id="MFC4158588.1"/>
    </source>
</evidence>
<keyword evidence="9" id="KW-0645">Protease</keyword>
<dbReference type="InterPro" id="IPR013783">
    <property type="entry name" value="Ig-like_fold"/>
</dbReference>
<sequence length="753" mass="80159">MTKATKGLVGGRKTVLALAVAALGSLSVMAHDFVPKSEDPNAGREVVRAYFKDLKHAQRIVHSRFETLESKYETGYLIVNANATERAELESLGYRIEADPQWLHRTAAMLAREASAADDATAIPGFSCYETVEESFAAAQALVASRPTLASWNKIGESWQKTTGAGGYDLMVLKLTNSAIGGSKPKLFINSAIHAREYATAPLTLAFAKHLINGYGTDPDATWLLDHHEVHLLLQTNPDGRKKAETGILWRKNTNTAYCGATSNSRGADLNRNFTYQWNSTGGSGSSGSGCSEVYRGPSAASEPETQAVERYIRSLWPDRRGPNRGDPAPLDTSGIHLDIHSHGRLLLWPYGTAGSVAPNDVQLATLGRKFAFFNNHTPQRSLDLYETDGTSDGPSYGELGVAAFTFELGTAFFESCSYYNSTLLPTNLPALIYAAKVVRTPYQTPAGPDALGVAVSSGTVGPGTPVTLTAQIDDTRYNNSNGTEPTQTVAAAEYYVDTPPWVAGAVARPMNAADGSFNANKENVTASINTSGWSAGKHLIYVRGRDSAGNWGAFSAVFVNISAGGTAPVARFSHTVSGLSASFTDQSTDDGSITARRWEFGDGNTSTATNPSHTYASGGTYNVRLTVTDNDGLTASTTTPVTVGLDDAITVVKGQPISNISDVRNGWKYFKVNVPAGATNLSIAISGGTGDADLYTRPGAKPDLSTYTCRPYRSGNSETCSFATPPAGWYYIGIRGYSAYSGVRLTVNYTGG</sequence>
<dbReference type="PROSITE" id="PS52035">
    <property type="entry name" value="PEPTIDASE_M14"/>
    <property type="match status" value="1"/>
</dbReference>
<evidence type="ECO:0000313" key="10">
    <source>
        <dbReference type="Proteomes" id="UP001595791"/>
    </source>
</evidence>
<protein>
    <submittedName>
        <fullName evidence="9">M14 family zinc carboxypeptidase</fullName>
    </submittedName>
</protein>
<gene>
    <name evidence="9" type="ORF">ACFOW7_04345</name>
</gene>
<dbReference type="SMART" id="SM00631">
    <property type="entry name" value="Zn_pept"/>
    <property type="match status" value="1"/>
</dbReference>
<keyword evidence="10" id="KW-1185">Reference proteome</keyword>
<name>A0ABV8MN90_9NEIS</name>
<dbReference type="Pfam" id="PF00246">
    <property type="entry name" value="Peptidase_M14"/>
    <property type="match status" value="1"/>
</dbReference>
<dbReference type="PANTHER" id="PTHR11705">
    <property type="entry name" value="PROTEASE FAMILY M14 CARBOXYPEPTIDASE A,B"/>
    <property type="match status" value="1"/>
</dbReference>
<dbReference type="InterPro" id="IPR000834">
    <property type="entry name" value="Peptidase_M14"/>
</dbReference>
<dbReference type="Proteomes" id="UP001595791">
    <property type="component" value="Unassembled WGS sequence"/>
</dbReference>
<dbReference type="InterPro" id="IPR000601">
    <property type="entry name" value="PKD_dom"/>
</dbReference>
<proteinExistence type="inferred from homology"/>
<evidence type="ECO:0000256" key="6">
    <source>
        <dbReference type="SAM" id="SignalP"/>
    </source>
</evidence>
<keyword evidence="9" id="KW-0121">Carboxypeptidase</keyword>
<comment type="cofactor">
    <cofactor evidence="1">
        <name>Ca(2+)</name>
        <dbReference type="ChEBI" id="CHEBI:29108"/>
    </cofactor>
</comment>
<organism evidence="9 10">
    <name type="scientific">Chitinimonas lacunae</name>
    <dbReference type="NCBI Taxonomy" id="1963018"/>
    <lineage>
        <taxon>Bacteria</taxon>
        <taxon>Pseudomonadati</taxon>
        <taxon>Pseudomonadota</taxon>
        <taxon>Betaproteobacteria</taxon>
        <taxon>Neisseriales</taxon>
        <taxon>Chitinibacteraceae</taxon>
        <taxon>Chitinimonas</taxon>
    </lineage>
</organism>
<feature type="signal peptide" evidence="6">
    <location>
        <begin position="1"/>
        <end position="30"/>
    </location>
</feature>
<evidence type="ECO:0000256" key="2">
    <source>
        <dbReference type="ARBA" id="ARBA00001947"/>
    </source>
</evidence>
<feature type="domain" description="Peptidase M14" evidence="8">
    <location>
        <begin position="128"/>
        <end position="438"/>
    </location>
</feature>
<dbReference type="Gene3D" id="2.60.120.380">
    <property type="match status" value="1"/>
</dbReference>
<dbReference type="SUPFAM" id="SSF89260">
    <property type="entry name" value="Collagen-binding domain"/>
    <property type="match status" value="1"/>
</dbReference>
<dbReference type="RefSeq" id="WP_378161424.1">
    <property type="nucleotide sequence ID" value="NZ_JBHSBU010000001.1"/>
</dbReference>
<dbReference type="CDD" id="cd00146">
    <property type="entry name" value="PKD"/>
    <property type="match status" value="1"/>
</dbReference>
<comment type="cofactor">
    <cofactor evidence="2">
        <name>Zn(2+)</name>
        <dbReference type="ChEBI" id="CHEBI:29105"/>
    </cofactor>
</comment>
<feature type="domain" description="PKD" evidence="7">
    <location>
        <begin position="565"/>
        <end position="644"/>
    </location>
</feature>
<accession>A0ABV8MN90</accession>
<dbReference type="InterPro" id="IPR022409">
    <property type="entry name" value="PKD/Chitinase_dom"/>
</dbReference>